<feature type="region of interest" description="Disordered" evidence="1">
    <location>
        <begin position="182"/>
        <end position="273"/>
    </location>
</feature>
<dbReference type="OMA" id="EPLAHIC"/>
<dbReference type="STRING" id="5539.A0A3E2H6R1"/>
<comment type="caution">
    <text evidence="2">The sequence shown here is derived from an EMBL/GenBank/DDBJ whole genome shotgun (WGS) entry which is preliminary data.</text>
</comment>
<dbReference type="AlphaFoldDB" id="A0A3E2H6R1"/>
<feature type="region of interest" description="Disordered" evidence="1">
    <location>
        <begin position="433"/>
        <end position="461"/>
    </location>
</feature>
<evidence type="ECO:0000313" key="3">
    <source>
        <dbReference type="Proteomes" id="UP000258309"/>
    </source>
</evidence>
<feature type="compositionally biased region" description="Acidic residues" evidence="1">
    <location>
        <begin position="87"/>
        <end position="96"/>
    </location>
</feature>
<gene>
    <name evidence="2" type="ORF">B7463_g7300</name>
</gene>
<evidence type="ECO:0000313" key="2">
    <source>
        <dbReference type="EMBL" id="RFU29048.1"/>
    </source>
</evidence>
<dbReference type="Proteomes" id="UP000258309">
    <property type="component" value="Unassembled WGS sequence"/>
</dbReference>
<feature type="compositionally biased region" description="Basic and acidic residues" evidence="1">
    <location>
        <begin position="21"/>
        <end position="30"/>
    </location>
</feature>
<dbReference type="OrthoDB" id="5317787at2759"/>
<dbReference type="EMBL" id="NCSJ02000141">
    <property type="protein sequence ID" value="RFU29048.1"/>
    <property type="molecule type" value="Genomic_DNA"/>
</dbReference>
<feature type="non-terminal residue" evidence="2">
    <location>
        <position position="461"/>
    </location>
</feature>
<feature type="region of interest" description="Disordered" evidence="1">
    <location>
        <begin position="1"/>
        <end position="51"/>
    </location>
</feature>
<proteinExistence type="predicted"/>
<feature type="non-terminal residue" evidence="2">
    <location>
        <position position="1"/>
    </location>
</feature>
<sequence>MYTTTIRRKDTSLSESSKGSRRSDDSHHSESTAPSSLYDSPRPSSHYARTEADIYGSSPYYELAPSAVCYPRSSTETYASTTASQEEFTEEPEPYDPEYQVPESPEVYHSNLVPSSPSDFANYFPSTRRLMIRHDDTTYDGNMNLRVDTRAGTSSHPIDVRLFHMRMHDLKKRECSLRRYERSSGREVCHSNRKYTKPAHEGKPTIQKSVSNALSSIIGKPEFKRTNSGLSARSSRSSKGPRRQDSGYASHEEDDDSEFFSEKPKDTSLQIPTNTTKLEFSNYAQVEVKRRGAKSSKRYEFEYWGHSYEWKRVTQREGESKSVSYHLIRDETGPAVAQMVPDIRSPSQIRADEAAGNWVPPMSMWICDESVVEASTDVADVVVATGLIALVDDFIKRHFHKHKRHVRQVGVPLTPLKVDMEFVSPKVMVEHMFRRRNSGSSTKEKDHKSSPLKHGNLVAAY</sequence>
<organism evidence="2 3">
    <name type="scientific">Scytalidium lignicola</name>
    <name type="common">Hyphomycete</name>
    <dbReference type="NCBI Taxonomy" id="5539"/>
    <lineage>
        <taxon>Eukaryota</taxon>
        <taxon>Fungi</taxon>
        <taxon>Dikarya</taxon>
        <taxon>Ascomycota</taxon>
        <taxon>Pezizomycotina</taxon>
        <taxon>Leotiomycetes</taxon>
        <taxon>Leotiomycetes incertae sedis</taxon>
        <taxon>Scytalidium</taxon>
    </lineage>
</organism>
<feature type="region of interest" description="Disordered" evidence="1">
    <location>
        <begin position="78"/>
        <end position="100"/>
    </location>
</feature>
<feature type="compositionally biased region" description="Polar residues" evidence="1">
    <location>
        <begin position="206"/>
        <end position="215"/>
    </location>
</feature>
<protein>
    <submittedName>
        <fullName evidence="2">Uncharacterized protein</fullName>
    </submittedName>
</protein>
<reference evidence="2 3" key="1">
    <citation type="submission" date="2018-05" db="EMBL/GenBank/DDBJ databases">
        <title>Draft genome sequence of Scytalidium lignicola DSM 105466, a ubiquitous saprotrophic fungus.</title>
        <authorList>
            <person name="Buettner E."/>
            <person name="Gebauer A.M."/>
            <person name="Hofrichter M."/>
            <person name="Liers C."/>
            <person name="Kellner H."/>
        </authorList>
    </citation>
    <scope>NUCLEOTIDE SEQUENCE [LARGE SCALE GENOMIC DNA]</scope>
    <source>
        <strain evidence="2 3">DSM 105466</strain>
    </source>
</reference>
<feature type="compositionally biased region" description="Low complexity" evidence="1">
    <location>
        <begin position="228"/>
        <end position="238"/>
    </location>
</feature>
<name>A0A3E2H6R1_SCYLI</name>
<evidence type="ECO:0000256" key="1">
    <source>
        <dbReference type="SAM" id="MobiDB-lite"/>
    </source>
</evidence>
<accession>A0A3E2H6R1</accession>
<keyword evidence="3" id="KW-1185">Reference proteome</keyword>